<dbReference type="PANTHER" id="PTHR13266:SF1">
    <property type="entry name" value="PROTEASOME INHIBITOR PI31 SUBUNIT"/>
    <property type="match status" value="1"/>
</dbReference>
<keyword evidence="9" id="KW-0007">Acetylation</keyword>
<evidence type="ECO:0000256" key="10">
    <source>
        <dbReference type="ARBA" id="ARBA00024805"/>
    </source>
</evidence>
<reference evidence="14" key="1">
    <citation type="journal article" date="2020" name="Nat. Commun.">
        <title>Large-scale genome sequencing of mycorrhizal fungi provides insights into the early evolution of symbiotic traits.</title>
        <authorList>
            <person name="Miyauchi S."/>
            <person name="Kiss E."/>
            <person name="Kuo A."/>
            <person name="Drula E."/>
            <person name="Kohler A."/>
            <person name="Sanchez-Garcia M."/>
            <person name="Morin E."/>
            <person name="Andreopoulos B."/>
            <person name="Barry K.W."/>
            <person name="Bonito G."/>
            <person name="Buee M."/>
            <person name="Carver A."/>
            <person name="Chen C."/>
            <person name="Cichocki N."/>
            <person name="Clum A."/>
            <person name="Culley D."/>
            <person name="Crous P.W."/>
            <person name="Fauchery L."/>
            <person name="Girlanda M."/>
            <person name="Hayes R.D."/>
            <person name="Keri Z."/>
            <person name="LaButti K."/>
            <person name="Lipzen A."/>
            <person name="Lombard V."/>
            <person name="Magnuson J."/>
            <person name="Maillard F."/>
            <person name="Murat C."/>
            <person name="Nolan M."/>
            <person name="Ohm R.A."/>
            <person name="Pangilinan J."/>
            <person name="Pereira M.F."/>
            <person name="Perotto S."/>
            <person name="Peter M."/>
            <person name="Pfister S."/>
            <person name="Riley R."/>
            <person name="Sitrit Y."/>
            <person name="Stielow J.B."/>
            <person name="Szollosi G."/>
            <person name="Zifcakova L."/>
            <person name="Stursova M."/>
            <person name="Spatafora J.W."/>
            <person name="Tedersoo L."/>
            <person name="Vaario L.M."/>
            <person name="Yamada A."/>
            <person name="Yan M."/>
            <person name="Wang P."/>
            <person name="Xu J."/>
            <person name="Bruns T."/>
            <person name="Baldrian P."/>
            <person name="Vilgalys R."/>
            <person name="Dunand C."/>
            <person name="Henrissat B."/>
            <person name="Grigoriev I.V."/>
            <person name="Hibbett D."/>
            <person name="Nagy L.G."/>
            <person name="Martin F.M."/>
        </authorList>
    </citation>
    <scope>NUCLEOTIDE SEQUENCE</scope>
    <source>
        <strain evidence="14">UP504</strain>
    </source>
</reference>
<dbReference type="Pfam" id="PF11566">
    <property type="entry name" value="PI31_Prot_N"/>
    <property type="match status" value="1"/>
</dbReference>
<keyword evidence="8" id="KW-0647">Proteasome</keyword>
<sequence length="351" mass="37034">MSSNALDPAAILTTIPTLLPEGDKQLGHPQDAIAALLHAVMSILGFRLVGLDDSSSDVVYEKNVLPAEWKKTSPELYALRYKHDQSSLIFLLKIVKLSKRLVIHGIALGDDKTTTLDVVIEDFTSASFYPYNGATNTSPLVHGFISSARVNDLVGQYKIQILQRLLPSLRKEGYEEESVAVTTSSPSASASSSAPAPLPFRPSPPSIPPNPDSTGQPFAFPRPNYGPNNPLEIGRSDLEPLGGRNPFAPPPLFPGGSGSDGMFLGPSQFFRDRVEPRWGGDGFLPPMGAPPGARFDPVGPFEPPRAGGGYRFPGPAGGGGRGRGFGPGGGGGAAGPDNDEFMPPGANDMYS</sequence>
<dbReference type="InterPro" id="IPR013886">
    <property type="entry name" value="PI31_Prot_C"/>
</dbReference>
<dbReference type="PANTHER" id="PTHR13266">
    <property type="entry name" value="PROTEASOME INHIBITOR"/>
    <property type="match status" value="1"/>
</dbReference>
<evidence type="ECO:0008006" key="16">
    <source>
        <dbReference type="Google" id="ProtNLM"/>
    </source>
</evidence>
<evidence type="ECO:0000256" key="9">
    <source>
        <dbReference type="ARBA" id="ARBA00022990"/>
    </source>
</evidence>
<dbReference type="OrthoDB" id="68090at2759"/>
<evidence type="ECO:0000256" key="7">
    <source>
        <dbReference type="ARBA" id="ARBA00022824"/>
    </source>
</evidence>
<feature type="region of interest" description="Disordered" evidence="11">
    <location>
        <begin position="180"/>
        <end position="240"/>
    </location>
</feature>
<name>A0A9P6AY51_9AGAM</name>
<evidence type="ECO:0000256" key="3">
    <source>
        <dbReference type="ARBA" id="ARBA00006405"/>
    </source>
</evidence>
<keyword evidence="5" id="KW-0963">Cytoplasm</keyword>
<evidence type="ECO:0000256" key="11">
    <source>
        <dbReference type="SAM" id="MobiDB-lite"/>
    </source>
</evidence>
<feature type="compositionally biased region" description="Pro residues" evidence="11">
    <location>
        <begin position="196"/>
        <end position="211"/>
    </location>
</feature>
<organism evidence="14 15">
    <name type="scientific">Hydnum rufescens UP504</name>
    <dbReference type="NCBI Taxonomy" id="1448309"/>
    <lineage>
        <taxon>Eukaryota</taxon>
        <taxon>Fungi</taxon>
        <taxon>Dikarya</taxon>
        <taxon>Basidiomycota</taxon>
        <taxon>Agaricomycotina</taxon>
        <taxon>Agaricomycetes</taxon>
        <taxon>Cantharellales</taxon>
        <taxon>Hydnaceae</taxon>
        <taxon>Hydnum</taxon>
    </lineage>
</organism>
<comment type="similarity">
    <text evidence="3">Belongs to the proteasome inhibitor PI31 family.</text>
</comment>
<keyword evidence="15" id="KW-1185">Reference proteome</keyword>
<keyword evidence="6" id="KW-0597">Phosphoprotein</keyword>
<dbReference type="Proteomes" id="UP000886523">
    <property type="component" value="Unassembled WGS sequence"/>
</dbReference>
<gene>
    <name evidence="14" type="ORF">BS47DRAFT_1372370</name>
</gene>
<keyword evidence="4" id="KW-0488">Methylation</keyword>
<evidence type="ECO:0000256" key="6">
    <source>
        <dbReference type="ARBA" id="ARBA00022553"/>
    </source>
</evidence>
<dbReference type="GO" id="GO:0004866">
    <property type="term" value="F:endopeptidase inhibitor activity"/>
    <property type="evidence" value="ECO:0007669"/>
    <property type="project" value="InterPro"/>
</dbReference>
<evidence type="ECO:0000256" key="5">
    <source>
        <dbReference type="ARBA" id="ARBA00022490"/>
    </source>
</evidence>
<dbReference type="InterPro" id="IPR045128">
    <property type="entry name" value="PI31-like"/>
</dbReference>
<dbReference type="Gene3D" id="3.40.1000.30">
    <property type="match status" value="1"/>
</dbReference>
<comment type="caution">
    <text evidence="14">The sequence shown here is derived from an EMBL/GenBank/DDBJ whole genome shotgun (WGS) entry which is preliminary data.</text>
</comment>
<evidence type="ECO:0000259" key="13">
    <source>
        <dbReference type="Pfam" id="PF11566"/>
    </source>
</evidence>
<evidence type="ECO:0000256" key="8">
    <source>
        <dbReference type="ARBA" id="ARBA00022942"/>
    </source>
</evidence>
<dbReference type="InterPro" id="IPR021625">
    <property type="entry name" value="PI31_Prot_N"/>
</dbReference>
<dbReference type="Pfam" id="PF08577">
    <property type="entry name" value="PI31_Prot_C"/>
    <property type="match status" value="1"/>
</dbReference>
<dbReference type="GO" id="GO:0000502">
    <property type="term" value="C:proteasome complex"/>
    <property type="evidence" value="ECO:0007669"/>
    <property type="project" value="UniProtKB-KW"/>
</dbReference>
<dbReference type="AlphaFoldDB" id="A0A9P6AY51"/>
<evidence type="ECO:0000256" key="4">
    <source>
        <dbReference type="ARBA" id="ARBA00022481"/>
    </source>
</evidence>
<evidence type="ECO:0000256" key="2">
    <source>
        <dbReference type="ARBA" id="ARBA00004496"/>
    </source>
</evidence>
<evidence type="ECO:0000313" key="14">
    <source>
        <dbReference type="EMBL" id="KAF9514158.1"/>
    </source>
</evidence>
<evidence type="ECO:0000313" key="15">
    <source>
        <dbReference type="Proteomes" id="UP000886523"/>
    </source>
</evidence>
<feature type="domain" description="PI31 proteasome regulator C-terminal" evidence="12">
    <location>
        <begin position="233"/>
        <end position="300"/>
    </location>
</feature>
<dbReference type="GO" id="GO:0070628">
    <property type="term" value="F:proteasome binding"/>
    <property type="evidence" value="ECO:0007669"/>
    <property type="project" value="InterPro"/>
</dbReference>
<comment type="subcellular location">
    <subcellularLocation>
        <location evidence="2">Cytoplasm</location>
    </subcellularLocation>
    <subcellularLocation>
        <location evidence="1">Endoplasmic reticulum</location>
    </subcellularLocation>
</comment>
<keyword evidence="7" id="KW-0256">Endoplasmic reticulum</keyword>
<feature type="compositionally biased region" description="Low complexity" evidence="11">
    <location>
        <begin position="184"/>
        <end position="195"/>
    </location>
</feature>
<proteinExistence type="inferred from homology"/>
<evidence type="ECO:0000259" key="12">
    <source>
        <dbReference type="Pfam" id="PF08577"/>
    </source>
</evidence>
<protein>
    <recommendedName>
        <fullName evidence="16">Proteasome inhibitor PI31 subunit</fullName>
    </recommendedName>
</protein>
<feature type="domain" description="PI31 proteasome regulator N-terminal" evidence="13">
    <location>
        <begin position="24"/>
        <end position="172"/>
    </location>
</feature>
<feature type="region of interest" description="Disordered" evidence="11">
    <location>
        <begin position="299"/>
        <end position="351"/>
    </location>
</feature>
<dbReference type="EMBL" id="MU128964">
    <property type="protein sequence ID" value="KAF9514158.1"/>
    <property type="molecule type" value="Genomic_DNA"/>
</dbReference>
<feature type="compositionally biased region" description="Gly residues" evidence="11">
    <location>
        <begin position="306"/>
        <end position="334"/>
    </location>
</feature>
<dbReference type="GO" id="GO:0005783">
    <property type="term" value="C:endoplasmic reticulum"/>
    <property type="evidence" value="ECO:0007669"/>
    <property type="project" value="UniProtKB-SubCell"/>
</dbReference>
<evidence type="ECO:0000256" key="1">
    <source>
        <dbReference type="ARBA" id="ARBA00004240"/>
    </source>
</evidence>
<accession>A0A9P6AY51</accession>
<dbReference type="GO" id="GO:0043161">
    <property type="term" value="P:proteasome-mediated ubiquitin-dependent protein catabolic process"/>
    <property type="evidence" value="ECO:0007669"/>
    <property type="project" value="InterPro"/>
</dbReference>
<comment type="function">
    <text evidence="10">Plays an important role in control of proteasome function. Inhibits the hydrolysis of protein and peptide substrates by the 20S proteasome. Also inhibits the activation of the proteasome by the proteasome regulatory proteins PA700 and PA28.</text>
</comment>